<dbReference type="STRING" id="1129794.C427_2427"/>
<dbReference type="Proteomes" id="UP000011864">
    <property type="component" value="Chromosome"/>
</dbReference>
<sequence length="83" mass="8867">MSRAKKELITPIEEELITPAEKELITPAEELNVANSGLVSVTLLKSIQVEPGAEPLKPGVQMVSKSLAEELKNSGLISAKELS</sequence>
<evidence type="ECO:0000313" key="2">
    <source>
        <dbReference type="Proteomes" id="UP000011864"/>
    </source>
</evidence>
<accession>K6YVS3</accession>
<name>K6YVS3_9ALTE</name>
<organism evidence="1 2">
    <name type="scientific">Paraglaciecola psychrophila 170</name>
    <dbReference type="NCBI Taxonomy" id="1129794"/>
    <lineage>
        <taxon>Bacteria</taxon>
        <taxon>Pseudomonadati</taxon>
        <taxon>Pseudomonadota</taxon>
        <taxon>Gammaproteobacteria</taxon>
        <taxon>Alteromonadales</taxon>
        <taxon>Alteromonadaceae</taxon>
        <taxon>Paraglaciecola</taxon>
    </lineage>
</organism>
<reference evidence="1 2" key="1">
    <citation type="journal article" date="2013" name="Genome Announc.">
        <title>Complete Genome Sequence of Glaciecola psychrophila Strain 170T.</title>
        <authorList>
            <person name="Yin J."/>
            <person name="Chen J."/>
            <person name="Liu G."/>
            <person name="Yu Y."/>
            <person name="Song L."/>
            <person name="Wang X."/>
            <person name="Qu X."/>
        </authorList>
    </citation>
    <scope>NUCLEOTIDE SEQUENCE [LARGE SCALE GENOMIC DNA]</scope>
    <source>
        <strain evidence="1 2">170</strain>
    </source>
</reference>
<dbReference type="EMBL" id="CP003837">
    <property type="protein sequence ID" value="AGH44536.1"/>
    <property type="molecule type" value="Genomic_DNA"/>
</dbReference>
<dbReference type="AlphaFoldDB" id="K6YVS3"/>
<evidence type="ECO:0000313" key="1">
    <source>
        <dbReference type="EMBL" id="AGH44536.1"/>
    </source>
</evidence>
<dbReference type="HOGENOM" id="CLU_2539526_0_0_6"/>
<dbReference type="RefSeq" id="WP_007636468.1">
    <property type="nucleotide sequence ID" value="NC_020514.1"/>
</dbReference>
<dbReference type="PATRIC" id="fig|1129794.4.peg.2406"/>
<proteinExistence type="predicted"/>
<dbReference type="KEGG" id="gps:C427_2427"/>
<gene>
    <name evidence="1" type="ORF">C427_2427</name>
</gene>
<protein>
    <submittedName>
        <fullName evidence="1">Uncharacterized protein</fullName>
    </submittedName>
</protein>
<keyword evidence="2" id="KW-1185">Reference proteome</keyword>